<feature type="region of interest" description="Disordered" evidence="1">
    <location>
        <begin position="68"/>
        <end position="96"/>
    </location>
</feature>
<feature type="compositionally biased region" description="Basic residues" evidence="1">
    <location>
        <begin position="74"/>
        <end position="83"/>
    </location>
</feature>
<comment type="caution">
    <text evidence="2">The sequence shown here is derived from an EMBL/GenBank/DDBJ whole genome shotgun (WGS) entry which is preliminary data.</text>
</comment>
<evidence type="ECO:0000313" key="3">
    <source>
        <dbReference type="Proteomes" id="UP001501072"/>
    </source>
</evidence>
<accession>A0ABP4DRZ0</accession>
<proteinExistence type="predicted"/>
<evidence type="ECO:0000313" key="2">
    <source>
        <dbReference type="EMBL" id="GAA1016486.1"/>
    </source>
</evidence>
<evidence type="ECO:0008006" key="4">
    <source>
        <dbReference type="Google" id="ProtNLM"/>
    </source>
</evidence>
<organism evidence="2 3">
    <name type="scientific">Streptomyces thermogriseus</name>
    <dbReference type="NCBI Taxonomy" id="75292"/>
    <lineage>
        <taxon>Bacteria</taxon>
        <taxon>Bacillati</taxon>
        <taxon>Actinomycetota</taxon>
        <taxon>Actinomycetes</taxon>
        <taxon>Kitasatosporales</taxon>
        <taxon>Streptomycetaceae</taxon>
        <taxon>Streptomyces</taxon>
    </lineage>
</organism>
<gene>
    <name evidence="2" type="ORF">GCM10009564_51940</name>
</gene>
<protein>
    <recommendedName>
        <fullName evidence="4">Transposase</fullName>
    </recommendedName>
</protein>
<name>A0ABP4DRZ0_9ACTN</name>
<dbReference type="EMBL" id="BAAAHU010000082">
    <property type="protein sequence ID" value="GAA1016486.1"/>
    <property type="molecule type" value="Genomic_DNA"/>
</dbReference>
<keyword evidence="3" id="KW-1185">Reference proteome</keyword>
<reference evidence="3" key="1">
    <citation type="journal article" date="2019" name="Int. J. Syst. Evol. Microbiol.">
        <title>The Global Catalogue of Microorganisms (GCM) 10K type strain sequencing project: providing services to taxonomists for standard genome sequencing and annotation.</title>
        <authorList>
            <consortium name="The Broad Institute Genomics Platform"/>
            <consortium name="The Broad Institute Genome Sequencing Center for Infectious Disease"/>
            <person name="Wu L."/>
            <person name="Ma J."/>
        </authorList>
    </citation>
    <scope>NUCLEOTIDE SEQUENCE [LARGE SCALE GENOMIC DNA]</scope>
    <source>
        <strain evidence="3">JCM 11269</strain>
    </source>
</reference>
<evidence type="ECO:0000256" key="1">
    <source>
        <dbReference type="SAM" id="MobiDB-lite"/>
    </source>
</evidence>
<sequence length="96" mass="10367">MAVAPDELAGQNTADALCRTAAEEQGDEAGHLVSHAAPTALGVEAEVLTQNVEDGSRHIGRKAEGKIHGEQVTHARRLKNRRTRPAEPMRCSPKRH</sequence>
<dbReference type="Proteomes" id="UP001501072">
    <property type="component" value="Unassembled WGS sequence"/>
</dbReference>